<comment type="caution">
    <text evidence="2">The sequence shown here is derived from an EMBL/GenBank/DDBJ whole genome shotgun (WGS) entry which is preliminary data.</text>
</comment>
<name>A0A167APH1_METRR</name>
<reference evidence="2 4" key="1">
    <citation type="journal article" date="2016" name="Genome Biol. Evol.">
        <title>Divergent and convergent evolution of fungal pathogenicity.</title>
        <authorList>
            <person name="Shang Y."/>
            <person name="Xiao G."/>
            <person name="Zheng P."/>
            <person name="Cen K."/>
            <person name="Zhan S."/>
            <person name="Wang C."/>
        </authorList>
    </citation>
    <scope>NUCLEOTIDE SEQUENCE [LARGE SCALE GENOMIC DNA]</scope>
    <source>
        <strain evidence="2 4">RCEF 4871</strain>
    </source>
</reference>
<dbReference type="STRING" id="1081105.A0A167APH1"/>
<sequence>MPNRSGRGSLSSPWGRLKPVEQDPLQSMGLPSKGDARLLEYRIQEKFYTSIVDKYMAFCSEAGQRDELLRRLSSLRIDAVPVAGDPTPVSRLPHSSVEASRLFPADDLISSANGLADILAALRKLREGIVASKRADDFAAQVYLFCIRLSVLAKQPESYHAAISHLLHVIHVKHRLTPLEVQEVVGYLVLDTACRRRQLAEAISIRHQFRLHDEKVNAVLRAIIHDNYVLFRRIQRNVDGHKARLMEWAEKDVRMHTLKCLGRTYLSADLQFLEKITESTWEDLTRYDGVGWQLEGERVTIRKVKAR</sequence>
<evidence type="ECO:0000313" key="5">
    <source>
        <dbReference type="Proteomes" id="UP000317257"/>
    </source>
</evidence>
<dbReference type="PANTHER" id="PTHR39398">
    <property type="entry name" value="YALI0F14311P"/>
    <property type="match status" value="1"/>
</dbReference>
<evidence type="ECO:0000256" key="1">
    <source>
        <dbReference type="SAM" id="MobiDB-lite"/>
    </source>
</evidence>
<evidence type="ECO:0000313" key="4">
    <source>
        <dbReference type="Proteomes" id="UP000243498"/>
    </source>
</evidence>
<accession>A0A167APH1</accession>
<evidence type="ECO:0000313" key="2">
    <source>
        <dbReference type="EMBL" id="OAA39134.1"/>
    </source>
</evidence>
<dbReference type="AlphaFoldDB" id="A0A167APH1"/>
<dbReference type="PANTHER" id="PTHR39398:SF1">
    <property type="entry name" value="CSN8_PSMD8_EIF3K DOMAIN-CONTAINING PROTEIN"/>
    <property type="match status" value="1"/>
</dbReference>
<dbReference type="OMA" id="VMEWADG"/>
<dbReference type="Proteomes" id="UP000317257">
    <property type="component" value="Unassembled WGS sequence"/>
</dbReference>
<dbReference type="Proteomes" id="UP000243498">
    <property type="component" value="Unassembled WGS sequence"/>
</dbReference>
<evidence type="ECO:0008006" key="6">
    <source>
        <dbReference type="Google" id="ProtNLM"/>
    </source>
</evidence>
<dbReference type="OrthoDB" id="2100128at2759"/>
<protein>
    <recommendedName>
        <fullName evidence="6">CSN8/PSMD8/EIF3K domain-containing protein</fullName>
    </recommendedName>
</protein>
<proteinExistence type="predicted"/>
<reference evidence="5" key="2">
    <citation type="submission" date="2018-12" db="EMBL/GenBank/DDBJ databases">
        <title>The complete genome of Metarhizium rileyi, a key fungal pathogen of Lepidoptera.</title>
        <authorList>
            <person name="Binneck E."/>
            <person name="Lastra C.C.L."/>
            <person name="Sosa-Gomez D.R."/>
        </authorList>
    </citation>
    <scope>NUCLEOTIDE SEQUENCE [LARGE SCALE GENOMIC DNA]</scope>
    <source>
        <strain evidence="5">Cep018-CH2</strain>
    </source>
</reference>
<accession>A0A5C6GA69</accession>
<reference evidence="3" key="3">
    <citation type="journal article" date="2019" name="Microbiol. Resour. Announc.">
        <title>Genome Sequence of Metarhizium rileyi, a Microbial Control Agent for Lepidoptera.</title>
        <authorList>
            <person name="Binneck E."/>
            <person name="Lastra C.C.L."/>
            <person name="Sosa-Gomez D.R."/>
        </authorList>
    </citation>
    <scope>NUCLEOTIDE SEQUENCE</scope>
    <source>
        <strain evidence="3">Cep018-CH2</strain>
    </source>
</reference>
<dbReference type="EMBL" id="SBHS01000014">
    <property type="protein sequence ID" value="TWU73997.1"/>
    <property type="molecule type" value="Genomic_DNA"/>
</dbReference>
<feature type="region of interest" description="Disordered" evidence="1">
    <location>
        <begin position="1"/>
        <end position="31"/>
    </location>
</feature>
<evidence type="ECO:0000313" key="3">
    <source>
        <dbReference type="EMBL" id="TWU73997.1"/>
    </source>
</evidence>
<gene>
    <name evidence="3" type="ORF">ED733_005557</name>
    <name evidence="2" type="ORF">NOR_06394</name>
</gene>
<keyword evidence="4" id="KW-1185">Reference proteome</keyword>
<dbReference type="EMBL" id="AZHC01000023">
    <property type="protein sequence ID" value="OAA39134.1"/>
    <property type="molecule type" value="Genomic_DNA"/>
</dbReference>
<organism evidence="2 4">
    <name type="scientific">Metarhizium rileyi (strain RCEF 4871)</name>
    <name type="common">Nomuraea rileyi</name>
    <dbReference type="NCBI Taxonomy" id="1649241"/>
    <lineage>
        <taxon>Eukaryota</taxon>
        <taxon>Fungi</taxon>
        <taxon>Dikarya</taxon>
        <taxon>Ascomycota</taxon>
        <taxon>Pezizomycotina</taxon>
        <taxon>Sordariomycetes</taxon>
        <taxon>Hypocreomycetidae</taxon>
        <taxon>Hypocreales</taxon>
        <taxon>Clavicipitaceae</taxon>
        <taxon>Metarhizium</taxon>
    </lineage>
</organism>
<feature type="compositionally biased region" description="Polar residues" evidence="1">
    <location>
        <begin position="1"/>
        <end position="12"/>
    </location>
</feature>